<dbReference type="AlphaFoldDB" id="A0A835A7X7"/>
<sequence>MSEVGESSNANSSVYVKFTPYPFYAVMSKRQRKSETEAQIQTTTILHSSSVVVEFRINYKQAKHRGIDGRAIKSDPLCVGGQVWRINLYPCGPYETPGMNEDHFSIHLERQTKSETSKKPVKVMFQVLLIDKDGEPVSICSRMPPPMQRHSANYLWLASQTYMVRNFVKDGHIKFVFIITTLPDNPVPVPPSNIGKHIGTLLDGTDGKDVSFLVDGETFHAHRAVLAARSPVFQAELLGSMAEAAMPCITLHDISPATFKAMLQFIYTDVLPEDHVLGGDPAEMFELLLVAADRFALDRLKLLCAQKLWENVSLDTVGDVLACAEIYNCPELKNKCIEFVVADKNFRHVVLTESFMQLGQRFPSLIAEVREKAVSI</sequence>
<dbReference type="PANTHER" id="PTHR26379">
    <property type="entry name" value="BTB/POZ AND MATH DOMAIN-CONTAINING PROTEIN 1"/>
    <property type="match status" value="1"/>
</dbReference>
<dbReference type="SUPFAM" id="SSF49599">
    <property type="entry name" value="TRAF domain-like"/>
    <property type="match status" value="1"/>
</dbReference>
<dbReference type="PANTHER" id="PTHR26379:SF369">
    <property type="entry name" value="BTB DOMAIN-CONTAINING PROTEIN"/>
    <property type="match status" value="1"/>
</dbReference>
<dbReference type="InterPro" id="IPR002083">
    <property type="entry name" value="MATH/TRAF_dom"/>
</dbReference>
<evidence type="ECO:0000313" key="5">
    <source>
        <dbReference type="Proteomes" id="UP000636709"/>
    </source>
</evidence>
<dbReference type="Pfam" id="PF00651">
    <property type="entry name" value="BTB"/>
    <property type="match status" value="1"/>
</dbReference>
<accession>A0A835A7X7</accession>
<name>A0A835A7X7_9POAL</name>
<dbReference type="Pfam" id="PF22486">
    <property type="entry name" value="MATH_2"/>
    <property type="match status" value="1"/>
</dbReference>
<dbReference type="SMART" id="SM00225">
    <property type="entry name" value="BTB"/>
    <property type="match status" value="1"/>
</dbReference>
<dbReference type="CDD" id="cd18280">
    <property type="entry name" value="BTB_POZ_BPM_plant"/>
    <property type="match status" value="1"/>
</dbReference>
<dbReference type="InterPro" id="IPR045005">
    <property type="entry name" value="BPM1-6"/>
</dbReference>
<evidence type="ECO:0000256" key="1">
    <source>
        <dbReference type="ARBA" id="ARBA00004906"/>
    </source>
</evidence>
<gene>
    <name evidence="4" type="ORF">HU200_061871</name>
</gene>
<evidence type="ECO:0000259" key="3">
    <source>
        <dbReference type="PROSITE" id="PS50097"/>
    </source>
</evidence>
<dbReference type="InterPro" id="IPR011333">
    <property type="entry name" value="SKP1/BTB/POZ_sf"/>
</dbReference>
<dbReference type="OrthoDB" id="670584at2759"/>
<dbReference type="Gene3D" id="2.60.210.10">
    <property type="entry name" value="Apoptosis, Tumor Necrosis Factor Receptor Associated Protein 2, Chain A"/>
    <property type="match status" value="1"/>
</dbReference>
<feature type="domain" description="BTB" evidence="3">
    <location>
        <begin position="208"/>
        <end position="275"/>
    </location>
</feature>
<dbReference type="InterPro" id="IPR000210">
    <property type="entry name" value="BTB/POZ_dom"/>
</dbReference>
<protein>
    <recommendedName>
        <fullName evidence="3">BTB domain-containing protein</fullName>
    </recommendedName>
</protein>
<dbReference type="InterPro" id="IPR008974">
    <property type="entry name" value="TRAF-like"/>
</dbReference>
<dbReference type="GO" id="GO:0016567">
    <property type="term" value="P:protein ubiquitination"/>
    <property type="evidence" value="ECO:0007669"/>
    <property type="project" value="InterPro"/>
</dbReference>
<dbReference type="SUPFAM" id="SSF54695">
    <property type="entry name" value="POZ domain"/>
    <property type="match status" value="1"/>
</dbReference>
<dbReference type="PROSITE" id="PS50097">
    <property type="entry name" value="BTB"/>
    <property type="match status" value="1"/>
</dbReference>
<dbReference type="Gene3D" id="1.25.40.420">
    <property type="match status" value="1"/>
</dbReference>
<reference evidence="4" key="1">
    <citation type="submission" date="2020-07" db="EMBL/GenBank/DDBJ databases">
        <title>Genome sequence and genetic diversity analysis of an under-domesticated orphan crop, white fonio (Digitaria exilis).</title>
        <authorList>
            <person name="Bennetzen J.L."/>
            <person name="Chen S."/>
            <person name="Ma X."/>
            <person name="Wang X."/>
            <person name="Yssel A.E.J."/>
            <person name="Chaluvadi S.R."/>
            <person name="Johnson M."/>
            <person name="Gangashetty P."/>
            <person name="Hamidou F."/>
            <person name="Sanogo M.D."/>
            <person name="Zwaenepoel A."/>
            <person name="Wallace J."/>
            <person name="Van De Peer Y."/>
            <person name="Van Deynze A."/>
        </authorList>
    </citation>
    <scope>NUCLEOTIDE SEQUENCE</scope>
    <source>
        <tissue evidence="4">Leaves</tissue>
    </source>
</reference>
<dbReference type="Gene3D" id="3.30.710.10">
    <property type="entry name" value="Potassium Channel Kv1.1, Chain A"/>
    <property type="match status" value="1"/>
</dbReference>
<comment type="similarity">
    <text evidence="2">Belongs to the Tdpoz family.</text>
</comment>
<dbReference type="EMBL" id="JACEFO010002617">
    <property type="protein sequence ID" value="KAF8653755.1"/>
    <property type="molecule type" value="Genomic_DNA"/>
</dbReference>
<evidence type="ECO:0000256" key="2">
    <source>
        <dbReference type="ARBA" id="ARBA00010846"/>
    </source>
</evidence>
<dbReference type="Proteomes" id="UP000636709">
    <property type="component" value="Unassembled WGS sequence"/>
</dbReference>
<evidence type="ECO:0000313" key="4">
    <source>
        <dbReference type="EMBL" id="KAF8653755.1"/>
    </source>
</evidence>
<keyword evidence="5" id="KW-1185">Reference proteome</keyword>
<dbReference type="InterPro" id="IPR056423">
    <property type="entry name" value="BACK_BPM_SPOP"/>
</dbReference>
<dbReference type="Pfam" id="PF24570">
    <property type="entry name" value="BACK_BPM_SPOP"/>
    <property type="match status" value="1"/>
</dbReference>
<dbReference type="CDD" id="cd00121">
    <property type="entry name" value="MATH"/>
    <property type="match status" value="1"/>
</dbReference>
<proteinExistence type="inferred from homology"/>
<comment type="pathway">
    <text evidence="1">Protein modification; protein ubiquitination.</text>
</comment>
<comment type="caution">
    <text evidence="4">The sequence shown here is derived from an EMBL/GenBank/DDBJ whole genome shotgun (WGS) entry which is preliminary data.</text>
</comment>
<organism evidence="4 5">
    <name type="scientific">Digitaria exilis</name>
    <dbReference type="NCBI Taxonomy" id="1010633"/>
    <lineage>
        <taxon>Eukaryota</taxon>
        <taxon>Viridiplantae</taxon>
        <taxon>Streptophyta</taxon>
        <taxon>Embryophyta</taxon>
        <taxon>Tracheophyta</taxon>
        <taxon>Spermatophyta</taxon>
        <taxon>Magnoliopsida</taxon>
        <taxon>Liliopsida</taxon>
        <taxon>Poales</taxon>
        <taxon>Poaceae</taxon>
        <taxon>PACMAD clade</taxon>
        <taxon>Panicoideae</taxon>
        <taxon>Panicodae</taxon>
        <taxon>Paniceae</taxon>
        <taxon>Anthephorinae</taxon>
        <taxon>Digitaria</taxon>
    </lineage>
</organism>